<dbReference type="PANTHER" id="PTHR40040">
    <property type="entry name" value="SMALL HYDROPHOBIC PROTEIN-RELATED"/>
    <property type="match status" value="1"/>
</dbReference>
<keyword evidence="2" id="KW-0812">Transmembrane</keyword>
<dbReference type="AlphaFoldDB" id="A0A5C8P3A0"/>
<dbReference type="RefSeq" id="WP_147665725.1">
    <property type="nucleotide sequence ID" value="NZ_VDUW01000001.1"/>
</dbReference>
<sequence>MDRNDLEPNKNNNQEETATEITGDIDRMDTNDDVSENTVMGWVALALSIISFFWLPIVLGAAGIIVGIFARNRNAETLGNIAIIAGAVSIILSLFIRPLV</sequence>
<keyword evidence="2" id="KW-0472">Membrane</keyword>
<evidence type="ECO:0000313" key="3">
    <source>
        <dbReference type="EMBL" id="TXL67989.1"/>
    </source>
</evidence>
<keyword evidence="2" id="KW-1133">Transmembrane helix</keyword>
<dbReference type="Proteomes" id="UP000321574">
    <property type="component" value="Unassembled WGS sequence"/>
</dbReference>
<dbReference type="EMBL" id="VDUW01000001">
    <property type="protein sequence ID" value="TXL67989.1"/>
    <property type="molecule type" value="Genomic_DNA"/>
</dbReference>
<feature type="compositionally biased region" description="Polar residues" evidence="1">
    <location>
        <begin position="9"/>
        <end position="20"/>
    </location>
</feature>
<keyword evidence="4" id="KW-1185">Reference proteome</keyword>
<organism evidence="3 4">
    <name type="scientific">Cerasibacillus terrae</name>
    <dbReference type="NCBI Taxonomy" id="2498845"/>
    <lineage>
        <taxon>Bacteria</taxon>
        <taxon>Bacillati</taxon>
        <taxon>Bacillota</taxon>
        <taxon>Bacilli</taxon>
        <taxon>Bacillales</taxon>
        <taxon>Bacillaceae</taxon>
        <taxon>Cerasibacillus</taxon>
    </lineage>
</organism>
<reference evidence="3 4" key="1">
    <citation type="submission" date="2019-06" db="EMBL/GenBank/DDBJ databases">
        <title>Cerasibacillus sp. nov., isolated from maize field.</title>
        <authorList>
            <person name="Lin S.-Y."/>
            <person name="Tsai C.-F."/>
            <person name="Young C.-C."/>
        </authorList>
    </citation>
    <scope>NUCLEOTIDE SEQUENCE [LARGE SCALE GENOMIC DNA]</scope>
    <source>
        <strain evidence="3 4">CC-CFT480</strain>
    </source>
</reference>
<protein>
    <recommendedName>
        <fullName evidence="5">DUF4190 domain-containing protein</fullName>
    </recommendedName>
</protein>
<comment type="caution">
    <text evidence="3">The sequence shown here is derived from an EMBL/GenBank/DDBJ whole genome shotgun (WGS) entry which is preliminary data.</text>
</comment>
<dbReference type="OrthoDB" id="2943217at2"/>
<feature type="transmembrane region" description="Helical" evidence="2">
    <location>
        <begin position="77"/>
        <end position="96"/>
    </location>
</feature>
<evidence type="ECO:0000313" key="4">
    <source>
        <dbReference type="Proteomes" id="UP000321574"/>
    </source>
</evidence>
<gene>
    <name evidence="3" type="ORF">FHP05_02940</name>
</gene>
<feature type="transmembrane region" description="Helical" evidence="2">
    <location>
        <begin position="42"/>
        <end position="70"/>
    </location>
</feature>
<evidence type="ECO:0008006" key="5">
    <source>
        <dbReference type="Google" id="ProtNLM"/>
    </source>
</evidence>
<dbReference type="InterPro" id="IPR055338">
    <property type="entry name" value="YqfX-like"/>
</dbReference>
<dbReference type="PANTHER" id="PTHR40040:SF1">
    <property type="entry name" value="MEMBRANE PROTEIN"/>
    <property type="match status" value="1"/>
</dbReference>
<proteinExistence type="predicted"/>
<feature type="region of interest" description="Disordered" evidence="1">
    <location>
        <begin position="1"/>
        <end position="29"/>
    </location>
</feature>
<evidence type="ECO:0000256" key="2">
    <source>
        <dbReference type="SAM" id="Phobius"/>
    </source>
</evidence>
<evidence type="ECO:0000256" key="1">
    <source>
        <dbReference type="SAM" id="MobiDB-lite"/>
    </source>
</evidence>
<name>A0A5C8P3A0_9BACI</name>
<accession>A0A5C8P3A0</accession>